<evidence type="ECO:0000313" key="1">
    <source>
        <dbReference type="EMBL" id="CCF38451.1"/>
    </source>
</evidence>
<dbReference type="HOGENOM" id="CLU_3050214_0_0_1"/>
<organism evidence="1 2">
    <name type="scientific">Colletotrichum higginsianum (strain IMI 349063)</name>
    <name type="common">Crucifer anthracnose fungus</name>
    <dbReference type="NCBI Taxonomy" id="759273"/>
    <lineage>
        <taxon>Eukaryota</taxon>
        <taxon>Fungi</taxon>
        <taxon>Dikarya</taxon>
        <taxon>Ascomycota</taxon>
        <taxon>Pezizomycotina</taxon>
        <taxon>Sordariomycetes</taxon>
        <taxon>Hypocreomycetidae</taxon>
        <taxon>Glomerellales</taxon>
        <taxon>Glomerellaceae</taxon>
        <taxon>Colletotrichum</taxon>
        <taxon>Colletotrichum destructivum species complex</taxon>
    </lineage>
</organism>
<dbReference type="Proteomes" id="UP000007174">
    <property type="component" value="Unassembled WGS sequence"/>
</dbReference>
<reference evidence="2" key="1">
    <citation type="journal article" date="2012" name="Nat. Genet.">
        <title>Lifestyle transitions in plant pathogenic Colletotrichum fungi deciphered by genome and transcriptome analyses.</title>
        <authorList>
            <person name="O'Connell R.J."/>
            <person name="Thon M.R."/>
            <person name="Hacquard S."/>
            <person name="Amyotte S.G."/>
            <person name="Kleemann J."/>
            <person name="Torres M.F."/>
            <person name="Damm U."/>
            <person name="Buiate E.A."/>
            <person name="Epstein L."/>
            <person name="Alkan N."/>
            <person name="Altmueller J."/>
            <person name="Alvarado-Balderrama L."/>
            <person name="Bauser C.A."/>
            <person name="Becker C."/>
            <person name="Birren B.W."/>
            <person name="Chen Z."/>
            <person name="Choi J."/>
            <person name="Crouch J.A."/>
            <person name="Duvick J.P."/>
            <person name="Farman M.A."/>
            <person name="Gan P."/>
            <person name="Heiman D."/>
            <person name="Henrissat B."/>
            <person name="Howard R.J."/>
            <person name="Kabbage M."/>
            <person name="Koch C."/>
            <person name="Kracher B."/>
            <person name="Kubo Y."/>
            <person name="Law A.D."/>
            <person name="Lebrun M.-H."/>
            <person name="Lee Y.-H."/>
            <person name="Miyara I."/>
            <person name="Moore N."/>
            <person name="Neumann U."/>
            <person name="Nordstroem K."/>
            <person name="Panaccione D.G."/>
            <person name="Panstruga R."/>
            <person name="Place M."/>
            <person name="Proctor R.H."/>
            <person name="Prusky D."/>
            <person name="Rech G."/>
            <person name="Reinhardt R."/>
            <person name="Rollins J.A."/>
            <person name="Rounsley S."/>
            <person name="Schardl C.L."/>
            <person name="Schwartz D.C."/>
            <person name="Shenoy N."/>
            <person name="Shirasu K."/>
            <person name="Sikhakolli U.R."/>
            <person name="Stueber K."/>
            <person name="Sukno S.A."/>
            <person name="Sweigard J.A."/>
            <person name="Takano Y."/>
            <person name="Takahara H."/>
            <person name="Trail F."/>
            <person name="van der Does H.C."/>
            <person name="Voll L.M."/>
            <person name="Will I."/>
            <person name="Young S."/>
            <person name="Zeng Q."/>
            <person name="Zhang J."/>
            <person name="Zhou S."/>
            <person name="Dickman M.B."/>
            <person name="Schulze-Lefert P."/>
            <person name="Ver Loren van Themaat E."/>
            <person name="Ma L.-J."/>
            <person name="Vaillancourt L.J."/>
        </authorList>
    </citation>
    <scope>NUCLEOTIDE SEQUENCE [LARGE SCALE GENOMIC DNA]</scope>
    <source>
        <strain evidence="2">IMI 349063</strain>
    </source>
</reference>
<evidence type="ECO:0000313" key="2">
    <source>
        <dbReference type="Proteomes" id="UP000007174"/>
    </source>
</evidence>
<name>H1VDZ8_COLHI</name>
<proteinExistence type="predicted"/>
<gene>
    <name evidence="1" type="ORF">CH063_09536</name>
</gene>
<dbReference type="EMBL" id="CACQ02002982">
    <property type="protein sequence ID" value="CCF38451.1"/>
    <property type="molecule type" value="Genomic_DNA"/>
</dbReference>
<dbReference type="AlphaFoldDB" id="H1VDZ8"/>
<protein>
    <submittedName>
        <fullName evidence="1">Uncharacterized protein</fullName>
    </submittedName>
</protein>
<accession>H1VDZ8</accession>
<sequence length="54" mass="6297">MQFLVSLNLPRQWHVDFLVIRTTPGRWKSLGSFCVINRYMNAAEIMNAIRHPAP</sequence>